<dbReference type="PANTHER" id="PTHR13767:SF2">
    <property type="entry name" value="PSEUDOURIDYLATE SYNTHASE TRUB1"/>
    <property type="match status" value="1"/>
</dbReference>
<dbReference type="AlphaFoldDB" id="A0A0D0B549"/>
<dbReference type="FunCoup" id="A0A0D0B549">
    <property type="interactions" value="418"/>
</dbReference>
<comment type="catalytic activity">
    <reaction evidence="1">
        <text>a uridine in mRNA = a pseudouridine in mRNA</text>
        <dbReference type="Rhea" id="RHEA:56644"/>
        <dbReference type="Rhea" id="RHEA-COMP:14658"/>
        <dbReference type="Rhea" id="RHEA-COMP:14659"/>
        <dbReference type="ChEBI" id="CHEBI:65314"/>
        <dbReference type="ChEBI" id="CHEBI:65315"/>
    </reaction>
</comment>
<sequence>MPKVTFPQLPVSGLFAIAKPSGPTSMSVINDLKQLVGNSRLFVEADKLEKRGKGKIPTKGKRAREIVKIGQGGTLDPLADGVLVVGAGKGTKRLNEFLDCVKEYRTTALLGCETDTYDSEGSRVRVAPWRHVTREAVESALNKFRGEIHQAPPIFSALKMEGRPLYDYARKGIPLPRPIEKRKVTIHSLDILEWKGSAHQFRWPEKEFTSDEKNAMQKALEGVEENPIIKDELEPAVSDESPTAFVLSMKVSGGTYVRSIVHDLGHAVGSAAHVVTLTRSRQGRFALEPAIDSEDKGCVPWDVFSRASESEGDVGEDGWTQWEREVIDRLEIVEGPKPQKTS</sequence>
<evidence type="ECO:0000313" key="7">
    <source>
        <dbReference type="EMBL" id="KIK49201.1"/>
    </source>
</evidence>
<keyword evidence="5" id="KW-0413">Isomerase</keyword>
<name>A0A0D0B549_9AGAM</name>
<keyword evidence="4" id="KW-0819">tRNA processing</keyword>
<dbReference type="InterPro" id="IPR020103">
    <property type="entry name" value="PsdUridine_synth_cat_dom_sf"/>
</dbReference>
<dbReference type="HAMAP" id="MF_01080">
    <property type="entry name" value="TruB_bact"/>
    <property type="match status" value="1"/>
</dbReference>
<comment type="similarity">
    <text evidence="2">Belongs to the pseudouridine synthase TruB family.</text>
</comment>
<gene>
    <name evidence="7" type="ORF">CY34DRAFT_70158</name>
</gene>
<evidence type="ECO:0000256" key="2">
    <source>
        <dbReference type="ARBA" id="ARBA00008999"/>
    </source>
</evidence>
<dbReference type="SUPFAM" id="SSF55120">
    <property type="entry name" value="Pseudouridine synthase"/>
    <property type="match status" value="1"/>
</dbReference>
<dbReference type="GO" id="GO:1990481">
    <property type="term" value="P:mRNA pseudouridine synthesis"/>
    <property type="evidence" value="ECO:0007669"/>
    <property type="project" value="TreeGrafter"/>
</dbReference>
<proteinExistence type="inferred from homology"/>
<evidence type="ECO:0000256" key="3">
    <source>
        <dbReference type="ARBA" id="ARBA00012787"/>
    </source>
</evidence>
<feature type="domain" description="Pseudouridine synthase II N-terminal" evidence="6">
    <location>
        <begin position="61"/>
        <end position="202"/>
    </location>
</feature>
<protein>
    <recommendedName>
        <fullName evidence="3">tRNA pseudouridine(55) synthase</fullName>
        <ecNumber evidence="3">5.4.99.25</ecNumber>
    </recommendedName>
</protein>
<evidence type="ECO:0000256" key="5">
    <source>
        <dbReference type="ARBA" id="ARBA00023235"/>
    </source>
</evidence>
<dbReference type="EMBL" id="KN835133">
    <property type="protein sequence ID" value="KIK49201.1"/>
    <property type="molecule type" value="Genomic_DNA"/>
</dbReference>
<dbReference type="OrthoDB" id="9995526at2759"/>
<keyword evidence="8" id="KW-1185">Reference proteome</keyword>
<dbReference type="InParanoid" id="A0A0D0B549"/>
<dbReference type="NCBIfam" id="TIGR00431">
    <property type="entry name" value="TruB"/>
    <property type="match status" value="1"/>
</dbReference>
<dbReference type="STRING" id="930992.A0A0D0B549"/>
<dbReference type="EC" id="5.4.99.25" evidence="3"/>
<dbReference type="InterPro" id="IPR014780">
    <property type="entry name" value="tRNA_psdUridine_synth_TruB"/>
</dbReference>
<evidence type="ECO:0000256" key="1">
    <source>
        <dbReference type="ARBA" id="ARBA00001166"/>
    </source>
</evidence>
<dbReference type="GO" id="GO:0160148">
    <property type="term" value="F:tRNA pseudouridine(55) synthase activity"/>
    <property type="evidence" value="ECO:0007669"/>
    <property type="project" value="UniProtKB-EC"/>
</dbReference>
<dbReference type="Pfam" id="PF01509">
    <property type="entry name" value="TruB_N"/>
    <property type="match status" value="1"/>
</dbReference>
<dbReference type="Proteomes" id="UP000054485">
    <property type="component" value="Unassembled WGS sequence"/>
</dbReference>
<dbReference type="GO" id="GO:0005634">
    <property type="term" value="C:nucleus"/>
    <property type="evidence" value="ECO:0007669"/>
    <property type="project" value="TreeGrafter"/>
</dbReference>
<dbReference type="GO" id="GO:0006400">
    <property type="term" value="P:tRNA modification"/>
    <property type="evidence" value="ECO:0007669"/>
    <property type="project" value="TreeGrafter"/>
</dbReference>
<organism evidence="7 8">
    <name type="scientific">Suillus luteus UH-Slu-Lm8-n1</name>
    <dbReference type="NCBI Taxonomy" id="930992"/>
    <lineage>
        <taxon>Eukaryota</taxon>
        <taxon>Fungi</taxon>
        <taxon>Dikarya</taxon>
        <taxon>Basidiomycota</taxon>
        <taxon>Agaricomycotina</taxon>
        <taxon>Agaricomycetes</taxon>
        <taxon>Agaricomycetidae</taxon>
        <taxon>Boletales</taxon>
        <taxon>Suillineae</taxon>
        <taxon>Suillaceae</taxon>
        <taxon>Suillus</taxon>
    </lineage>
</organism>
<evidence type="ECO:0000259" key="6">
    <source>
        <dbReference type="Pfam" id="PF01509"/>
    </source>
</evidence>
<evidence type="ECO:0000313" key="8">
    <source>
        <dbReference type="Proteomes" id="UP000054485"/>
    </source>
</evidence>
<reference evidence="7 8" key="1">
    <citation type="submission" date="2014-04" db="EMBL/GenBank/DDBJ databases">
        <authorList>
            <consortium name="DOE Joint Genome Institute"/>
            <person name="Kuo A."/>
            <person name="Ruytinx J."/>
            <person name="Rineau F."/>
            <person name="Colpaert J."/>
            <person name="Kohler A."/>
            <person name="Nagy L.G."/>
            <person name="Floudas D."/>
            <person name="Copeland A."/>
            <person name="Barry K.W."/>
            <person name="Cichocki N."/>
            <person name="Veneault-Fourrey C."/>
            <person name="LaButti K."/>
            <person name="Lindquist E.A."/>
            <person name="Lipzen A."/>
            <person name="Lundell T."/>
            <person name="Morin E."/>
            <person name="Murat C."/>
            <person name="Sun H."/>
            <person name="Tunlid A."/>
            <person name="Henrissat B."/>
            <person name="Grigoriev I.V."/>
            <person name="Hibbett D.S."/>
            <person name="Martin F."/>
            <person name="Nordberg H.P."/>
            <person name="Cantor M.N."/>
            <person name="Hua S.X."/>
        </authorList>
    </citation>
    <scope>NUCLEOTIDE SEQUENCE [LARGE SCALE GENOMIC DNA]</scope>
    <source>
        <strain evidence="7 8">UH-Slu-Lm8-n1</strain>
    </source>
</reference>
<dbReference type="GO" id="GO:0003723">
    <property type="term" value="F:RNA binding"/>
    <property type="evidence" value="ECO:0007669"/>
    <property type="project" value="InterPro"/>
</dbReference>
<dbReference type="PANTHER" id="PTHR13767">
    <property type="entry name" value="TRNA-PSEUDOURIDINE SYNTHASE"/>
    <property type="match status" value="1"/>
</dbReference>
<reference evidence="8" key="2">
    <citation type="submission" date="2015-01" db="EMBL/GenBank/DDBJ databases">
        <title>Evolutionary Origins and Diversification of the Mycorrhizal Mutualists.</title>
        <authorList>
            <consortium name="DOE Joint Genome Institute"/>
            <consortium name="Mycorrhizal Genomics Consortium"/>
            <person name="Kohler A."/>
            <person name="Kuo A."/>
            <person name="Nagy L.G."/>
            <person name="Floudas D."/>
            <person name="Copeland A."/>
            <person name="Barry K.W."/>
            <person name="Cichocki N."/>
            <person name="Veneault-Fourrey C."/>
            <person name="LaButti K."/>
            <person name="Lindquist E.A."/>
            <person name="Lipzen A."/>
            <person name="Lundell T."/>
            <person name="Morin E."/>
            <person name="Murat C."/>
            <person name="Riley R."/>
            <person name="Ohm R."/>
            <person name="Sun H."/>
            <person name="Tunlid A."/>
            <person name="Henrissat B."/>
            <person name="Grigoriev I.V."/>
            <person name="Hibbett D.S."/>
            <person name="Martin F."/>
        </authorList>
    </citation>
    <scope>NUCLEOTIDE SEQUENCE [LARGE SCALE GENOMIC DNA]</scope>
    <source>
        <strain evidence="8">UH-Slu-Lm8-n1</strain>
    </source>
</reference>
<evidence type="ECO:0000256" key="4">
    <source>
        <dbReference type="ARBA" id="ARBA00022694"/>
    </source>
</evidence>
<dbReference type="Gene3D" id="3.30.2350.10">
    <property type="entry name" value="Pseudouridine synthase"/>
    <property type="match status" value="1"/>
</dbReference>
<dbReference type="HOGENOM" id="CLU_032087_4_2_1"/>
<accession>A0A0D0B549</accession>
<dbReference type="InterPro" id="IPR002501">
    <property type="entry name" value="PsdUridine_synth_N"/>
</dbReference>